<dbReference type="PRINTS" id="PR00469">
    <property type="entry name" value="PNDRDTASEII"/>
</dbReference>
<evidence type="ECO:0000313" key="6">
    <source>
        <dbReference type="Proteomes" id="UP001597347"/>
    </source>
</evidence>
<dbReference type="InterPro" id="IPR023753">
    <property type="entry name" value="FAD/NAD-binding_dom"/>
</dbReference>
<dbReference type="EMBL" id="JBHUEA010000028">
    <property type="protein sequence ID" value="MFD1722792.1"/>
    <property type="molecule type" value="Genomic_DNA"/>
</dbReference>
<evidence type="ECO:0000256" key="2">
    <source>
        <dbReference type="ARBA" id="ARBA00023002"/>
    </source>
</evidence>
<comment type="caution">
    <text evidence="5">The sequence shown here is derived from an EMBL/GenBank/DDBJ whole genome shotgun (WGS) entry which is preliminary data.</text>
</comment>
<dbReference type="InterPro" id="IPR036188">
    <property type="entry name" value="FAD/NAD-bd_sf"/>
</dbReference>
<dbReference type="Proteomes" id="UP001597347">
    <property type="component" value="Unassembled WGS sequence"/>
</dbReference>
<dbReference type="PANTHER" id="PTHR48105">
    <property type="entry name" value="THIOREDOXIN REDUCTASE 1-RELATED-RELATED"/>
    <property type="match status" value="1"/>
</dbReference>
<dbReference type="Gene3D" id="3.50.50.60">
    <property type="entry name" value="FAD/NAD(P)-binding domain"/>
    <property type="match status" value="2"/>
</dbReference>
<gene>
    <name evidence="5" type="ORF">ACFSBI_14645</name>
</gene>
<evidence type="ECO:0000256" key="3">
    <source>
        <dbReference type="ARBA" id="ARBA00048132"/>
    </source>
</evidence>
<accession>A0ABW4LHM4</accession>
<sequence>MTQDWDAVVVGGGAAGLSAAQMLGRSRRRTLVIDAGAPRNAVAAHMHGVLGHDGLDPAELLDRGRAEARRYGVEVVEGDVRLLRDEGESIRVLRADGQEDTARVVVVASGVRDVLPDVPGLREEWGRRALHCPYCHGWEVAGQRLAVLATGPQSLHQAELVRQLSDDVVVFSAAAEPCDEAALGRLVARGVRIVRDPVREVVRGEALTLVTEDGREREVDAVFTGGAPTVPLDLLGGIALERADLPGAPLQVTMSGATSHPRLFAAGNVVQPYGNVPVAMASGAMAGAGANAALVAEDGARAVADRTAALRGSAA</sequence>
<dbReference type="SUPFAM" id="SSF51905">
    <property type="entry name" value="FAD/NAD(P)-binding domain"/>
    <property type="match status" value="1"/>
</dbReference>
<keyword evidence="1" id="KW-0285">Flavoprotein</keyword>
<reference evidence="6" key="1">
    <citation type="journal article" date="2019" name="Int. J. Syst. Evol. Microbiol.">
        <title>The Global Catalogue of Microorganisms (GCM) 10K type strain sequencing project: providing services to taxonomists for standard genome sequencing and annotation.</title>
        <authorList>
            <consortium name="The Broad Institute Genomics Platform"/>
            <consortium name="The Broad Institute Genome Sequencing Center for Infectious Disease"/>
            <person name="Wu L."/>
            <person name="Ma J."/>
        </authorList>
    </citation>
    <scope>NUCLEOTIDE SEQUENCE [LARGE SCALE GENOMIC DNA]</scope>
    <source>
        <strain evidence="6">CGMCC 1.12471</strain>
    </source>
</reference>
<comment type="catalytic activity">
    <reaction evidence="3">
        <text>[thioredoxin]-dithiol + NADP(+) = [thioredoxin]-disulfide + NADPH + H(+)</text>
        <dbReference type="Rhea" id="RHEA:20345"/>
        <dbReference type="Rhea" id="RHEA-COMP:10698"/>
        <dbReference type="Rhea" id="RHEA-COMP:10700"/>
        <dbReference type="ChEBI" id="CHEBI:15378"/>
        <dbReference type="ChEBI" id="CHEBI:29950"/>
        <dbReference type="ChEBI" id="CHEBI:50058"/>
        <dbReference type="ChEBI" id="CHEBI:57783"/>
        <dbReference type="ChEBI" id="CHEBI:58349"/>
        <dbReference type="EC" id="1.8.1.9"/>
    </reaction>
</comment>
<dbReference type="PRINTS" id="PR00368">
    <property type="entry name" value="FADPNR"/>
</dbReference>
<feature type="domain" description="FAD/NAD(P)-binding" evidence="4">
    <location>
        <begin position="6"/>
        <end position="283"/>
    </location>
</feature>
<evidence type="ECO:0000259" key="4">
    <source>
        <dbReference type="Pfam" id="PF07992"/>
    </source>
</evidence>
<protein>
    <submittedName>
        <fullName evidence="5">NAD(P)/FAD-dependent oxidoreductase</fullName>
    </submittedName>
</protein>
<dbReference type="InterPro" id="IPR050097">
    <property type="entry name" value="Ferredoxin-NADP_redctase_2"/>
</dbReference>
<proteinExistence type="predicted"/>
<organism evidence="5 6">
    <name type="scientific">Amnibacterium endophyticum</name>
    <dbReference type="NCBI Taxonomy" id="2109337"/>
    <lineage>
        <taxon>Bacteria</taxon>
        <taxon>Bacillati</taxon>
        <taxon>Actinomycetota</taxon>
        <taxon>Actinomycetes</taxon>
        <taxon>Micrococcales</taxon>
        <taxon>Microbacteriaceae</taxon>
        <taxon>Amnibacterium</taxon>
    </lineage>
</organism>
<evidence type="ECO:0000256" key="1">
    <source>
        <dbReference type="ARBA" id="ARBA00022630"/>
    </source>
</evidence>
<keyword evidence="2" id="KW-0560">Oxidoreductase</keyword>
<dbReference type="RefSeq" id="WP_377936207.1">
    <property type="nucleotide sequence ID" value="NZ_JBHUEA010000028.1"/>
</dbReference>
<dbReference type="Pfam" id="PF07992">
    <property type="entry name" value="Pyr_redox_2"/>
    <property type="match status" value="1"/>
</dbReference>
<evidence type="ECO:0000313" key="5">
    <source>
        <dbReference type="EMBL" id="MFD1722792.1"/>
    </source>
</evidence>
<keyword evidence="6" id="KW-1185">Reference proteome</keyword>
<name>A0ABW4LHM4_9MICO</name>